<evidence type="ECO:0000256" key="2">
    <source>
        <dbReference type="ARBA" id="ARBA00004777"/>
    </source>
</evidence>
<reference evidence="10 11" key="1">
    <citation type="submission" date="2024-10" db="EMBL/GenBank/DDBJ databases">
        <title>Updated reference genomes for cyclostephanoid diatoms.</title>
        <authorList>
            <person name="Roberts W.R."/>
            <person name="Alverson A.J."/>
        </authorList>
    </citation>
    <scope>NUCLEOTIDE SEQUENCE [LARGE SCALE GENOMIC DNA]</scope>
    <source>
        <strain evidence="10 11">AJA010-31</strain>
    </source>
</reference>
<keyword evidence="7" id="KW-0560">Oxidoreductase</keyword>
<sequence>MARIIDKIRARRKEHNKSRVDVASADTAPSTSTNSTSTEVATAATATSGTIDSSSWYYSFEFFPPKTEPGLENLLTRIDRMCRRLDPLFISITWGANGSTLSRTLSIAGHAQRFACVDVLLHLSCTGLTREKIASVLNMAKSSGIQNILALRGDPPREKRSWTVGDVSGGECDRAIDLVKLIRELHGDYFCIGVAGHPQHHPSSSKSEEGIDEEMRHLKEKMDAGADFIITQFFYDVDVFVEYVARCRKAGITDAPIIPGIMPIQSYSSLMKMTSFCGVTVPSSVAERLEKIQHDDEAVKKVGCEIATEMCRTLLNKSHDGGVNALTDGFHFYTLNLERSITRILIDLDAADARNVSRSASPTFLIPAVDPQITDSSGPRRERGASISEKVTTTRRLLPWKPSTMENRSKEAVRPINWSNRPHSYVMRTDDWDEHFFANMLQLQFPNGRWGDSTSPAFGDLSEISHFYSFTLGSDEDRRAMLGHCPLSESDVYEVFARYVEGTVPHIPWCETPLQPESFLIQPQLAKLNRYGLLTVNSQPPVDGASSSHPAFGWGGKGGRVYQKAYFECFVSPERANRLTQMVANHPSINMYAINNLGQELRAGVEEGGVTALTWGVFPNREILQPTIFDPDIFAVWAEEAFSLWSSMWLTLYEYDSESYELIERIRDTYYLVALIDNDFSSGENEFVLLDLLLKLGAEAQSH</sequence>
<evidence type="ECO:0000256" key="5">
    <source>
        <dbReference type="ARBA" id="ARBA00022827"/>
    </source>
</evidence>
<dbReference type="GO" id="GO:0004489">
    <property type="term" value="F:methylenetetrahydrofolate reductase [NAD(P)H] activity"/>
    <property type="evidence" value="ECO:0007669"/>
    <property type="project" value="UniProtKB-ARBA"/>
</dbReference>
<evidence type="ECO:0000256" key="4">
    <source>
        <dbReference type="ARBA" id="ARBA00022630"/>
    </source>
</evidence>
<feature type="domain" description="MTHFR SAM-binding regulatory" evidence="9">
    <location>
        <begin position="395"/>
        <end position="683"/>
    </location>
</feature>
<evidence type="ECO:0000256" key="1">
    <source>
        <dbReference type="ARBA" id="ARBA00001974"/>
    </source>
</evidence>
<dbReference type="EMBL" id="JALLPJ020001412">
    <property type="protein sequence ID" value="KAL3764843.1"/>
    <property type="molecule type" value="Genomic_DNA"/>
</dbReference>
<dbReference type="Pfam" id="PF21895">
    <property type="entry name" value="MTHFR_C"/>
    <property type="match status" value="1"/>
</dbReference>
<keyword evidence="5" id="KW-0274">FAD</keyword>
<evidence type="ECO:0000256" key="7">
    <source>
        <dbReference type="ARBA" id="ARBA00023002"/>
    </source>
</evidence>
<comment type="cofactor">
    <cofactor evidence="1">
        <name>FAD</name>
        <dbReference type="ChEBI" id="CHEBI:57692"/>
    </cofactor>
</comment>
<comment type="caution">
    <text evidence="10">The sequence shown here is derived from an EMBL/GenBank/DDBJ whole genome shotgun (WGS) entry which is preliminary data.</text>
</comment>
<comment type="similarity">
    <text evidence="3">Belongs to the methylenetetrahydrofolate reductase family.</text>
</comment>
<evidence type="ECO:0000259" key="9">
    <source>
        <dbReference type="Pfam" id="PF21895"/>
    </source>
</evidence>
<dbReference type="SUPFAM" id="SSF51730">
    <property type="entry name" value="FAD-linked oxidoreductase"/>
    <property type="match status" value="1"/>
</dbReference>
<comment type="pathway">
    <text evidence="2">One-carbon metabolism; tetrahydrofolate interconversion.</text>
</comment>
<dbReference type="PANTHER" id="PTHR45754">
    <property type="entry name" value="METHYLENETETRAHYDROFOLATE REDUCTASE"/>
    <property type="match status" value="1"/>
</dbReference>
<dbReference type="PANTHER" id="PTHR45754:SF3">
    <property type="entry name" value="METHYLENETETRAHYDROFOLATE REDUCTASE (NADPH)"/>
    <property type="match status" value="1"/>
</dbReference>
<dbReference type="NCBIfam" id="TIGR00677">
    <property type="entry name" value="fadh2_euk"/>
    <property type="match status" value="1"/>
</dbReference>
<organism evidence="10 11">
    <name type="scientific">Cyclotella atomus</name>
    <dbReference type="NCBI Taxonomy" id="382360"/>
    <lineage>
        <taxon>Eukaryota</taxon>
        <taxon>Sar</taxon>
        <taxon>Stramenopiles</taxon>
        <taxon>Ochrophyta</taxon>
        <taxon>Bacillariophyta</taxon>
        <taxon>Coscinodiscophyceae</taxon>
        <taxon>Thalassiosirophycidae</taxon>
        <taxon>Stephanodiscales</taxon>
        <taxon>Stephanodiscaceae</taxon>
        <taxon>Cyclotella</taxon>
    </lineage>
</organism>
<dbReference type="CDD" id="cd00537">
    <property type="entry name" value="MTHFR"/>
    <property type="match status" value="1"/>
</dbReference>
<evidence type="ECO:0000313" key="10">
    <source>
        <dbReference type="EMBL" id="KAL3764843.1"/>
    </source>
</evidence>
<keyword evidence="4" id="KW-0285">Flavoprotein</keyword>
<proteinExistence type="inferred from homology"/>
<evidence type="ECO:0000256" key="3">
    <source>
        <dbReference type="ARBA" id="ARBA00006743"/>
    </source>
</evidence>
<gene>
    <name evidence="10" type="ORF">ACHAWO_006027</name>
</gene>
<dbReference type="InterPro" id="IPR003171">
    <property type="entry name" value="Mehydrof_redctse-like"/>
</dbReference>
<dbReference type="Pfam" id="PF02219">
    <property type="entry name" value="MTHFR"/>
    <property type="match status" value="1"/>
</dbReference>
<name>A0ABD3MPM3_9STRA</name>
<dbReference type="GO" id="GO:0044281">
    <property type="term" value="P:small molecule metabolic process"/>
    <property type="evidence" value="ECO:0007669"/>
    <property type="project" value="UniProtKB-ARBA"/>
</dbReference>
<dbReference type="InterPro" id="IPR029041">
    <property type="entry name" value="FAD-linked_oxidoreductase-like"/>
</dbReference>
<dbReference type="Proteomes" id="UP001530400">
    <property type="component" value="Unassembled WGS sequence"/>
</dbReference>
<keyword evidence="6" id="KW-0521">NADP</keyword>
<dbReference type="AlphaFoldDB" id="A0ABD3MPM3"/>
<dbReference type="InterPro" id="IPR053806">
    <property type="entry name" value="MTHFR_C"/>
</dbReference>
<dbReference type="FunFam" id="3.20.20.220:FF:000002">
    <property type="entry name" value="Methylenetetrahydrofolate reductase"/>
    <property type="match status" value="1"/>
</dbReference>
<evidence type="ECO:0000313" key="11">
    <source>
        <dbReference type="Proteomes" id="UP001530400"/>
    </source>
</evidence>
<feature type="region of interest" description="Disordered" evidence="8">
    <location>
        <begin position="15"/>
        <end position="44"/>
    </location>
</feature>
<evidence type="ECO:0000256" key="6">
    <source>
        <dbReference type="ARBA" id="ARBA00022857"/>
    </source>
</evidence>
<keyword evidence="11" id="KW-1185">Reference proteome</keyword>
<feature type="compositionally biased region" description="Low complexity" evidence="8">
    <location>
        <begin position="23"/>
        <end position="44"/>
    </location>
</feature>
<dbReference type="Gene3D" id="3.20.20.220">
    <property type="match status" value="1"/>
</dbReference>
<dbReference type="InterPro" id="IPR004621">
    <property type="entry name" value="Fadh2_euk"/>
</dbReference>
<protein>
    <recommendedName>
        <fullName evidence="9">MTHFR SAM-binding regulatory domain-containing protein</fullName>
    </recommendedName>
</protein>
<evidence type="ECO:0000256" key="8">
    <source>
        <dbReference type="SAM" id="MobiDB-lite"/>
    </source>
</evidence>
<accession>A0ABD3MPM3</accession>